<dbReference type="Proteomes" id="UP001596254">
    <property type="component" value="Unassembled WGS sequence"/>
</dbReference>
<dbReference type="HAMAP" id="MF_00118_B">
    <property type="entry name" value="EF_Tu_B"/>
    <property type="match status" value="1"/>
</dbReference>
<dbReference type="SUPFAM" id="SSF50447">
    <property type="entry name" value="Translation proteins"/>
    <property type="match status" value="1"/>
</dbReference>
<feature type="binding site" evidence="8">
    <location>
        <position position="27"/>
    </location>
    <ligand>
        <name>Mg(2+)</name>
        <dbReference type="ChEBI" id="CHEBI:18420"/>
    </ligand>
</feature>
<evidence type="ECO:0000256" key="7">
    <source>
        <dbReference type="ARBA" id="ARBA00029554"/>
    </source>
</evidence>
<feature type="domain" description="Tr-type G" evidence="9">
    <location>
        <begin position="11"/>
        <end position="205"/>
    </location>
</feature>
<proteinExistence type="inferred from homology"/>
<dbReference type="GO" id="GO:0003746">
    <property type="term" value="F:translation elongation factor activity"/>
    <property type="evidence" value="ECO:0007669"/>
    <property type="project" value="UniProtKB-KW"/>
</dbReference>
<dbReference type="InterPro" id="IPR004160">
    <property type="entry name" value="Transl_elong_EFTu/EF1A_C"/>
</dbReference>
<name>A0ABW1SPW8_9LACO</name>
<comment type="caution">
    <text evidence="10">The sequence shown here is derived from an EMBL/GenBank/DDBJ whole genome shotgun (WGS) entry which is preliminary data.</text>
</comment>
<gene>
    <name evidence="8 10" type="primary">tuf</name>
    <name evidence="10" type="ORF">ACFP1G_01445</name>
</gene>
<keyword evidence="8" id="KW-0479">Metal-binding</keyword>
<dbReference type="CDD" id="cd01884">
    <property type="entry name" value="EF_Tu"/>
    <property type="match status" value="1"/>
</dbReference>
<dbReference type="InterPro" id="IPR005225">
    <property type="entry name" value="Small_GTP-bd"/>
</dbReference>
<dbReference type="NCBIfam" id="NF009373">
    <property type="entry name" value="PRK12736.1"/>
    <property type="match status" value="1"/>
</dbReference>
<protein>
    <recommendedName>
        <fullName evidence="7 8">Elongation factor Tu</fullName>
        <shortName evidence="8">EF-Tu</shortName>
        <ecNumber evidence="8">3.6.5.3</ecNumber>
    </recommendedName>
</protein>
<keyword evidence="11" id="KW-1185">Reference proteome</keyword>
<dbReference type="PRINTS" id="PR00315">
    <property type="entry name" value="ELONGATNFCT"/>
</dbReference>
<dbReference type="Gene3D" id="3.40.50.300">
    <property type="entry name" value="P-loop containing nucleotide triphosphate hydrolases"/>
    <property type="match status" value="1"/>
</dbReference>
<dbReference type="CDD" id="cd03707">
    <property type="entry name" value="EFTU_III"/>
    <property type="match status" value="1"/>
</dbReference>
<keyword evidence="6 8" id="KW-0342">GTP-binding</keyword>
<dbReference type="NCBIfam" id="TIGR00485">
    <property type="entry name" value="EF-Tu"/>
    <property type="match status" value="1"/>
</dbReference>
<keyword evidence="4 8" id="KW-0460">Magnesium</keyword>
<comment type="function">
    <text evidence="8">GTP hydrolase that promotes the GTP-dependent binding of aminoacyl-tRNA to the A-site of ribosomes during protein biosynthesis.</text>
</comment>
<dbReference type="PROSITE" id="PS51722">
    <property type="entry name" value="G_TR_2"/>
    <property type="match status" value="1"/>
</dbReference>
<comment type="subcellular location">
    <subcellularLocation>
        <location evidence="8">Cytoplasm</location>
    </subcellularLocation>
</comment>
<dbReference type="CDD" id="cd03697">
    <property type="entry name" value="EFTU_II"/>
    <property type="match status" value="1"/>
</dbReference>
<dbReference type="RefSeq" id="WP_125684919.1">
    <property type="nucleotide sequence ID" value="NZ_JBHSSK010000004.1"/>
</dbReference>
<dbReference type="EC" id="3.6.5.3" evidence="8"/>
<sequence>MAEKEHYERTKPHVNIGTIGHIDHGKTTLTAAITKVLASKGLAKAEDYADIDAAPEERERGITINTAHVEYETEKRHYAHIDAPGHADYIKNMITGAAQMDGAILVVAATDGPMPQTREHILLARQVGVEYIIVFLNKTDLVDDDELVDLVEMEVRELLSEYDYPGDDIPVIRGSALKALEGDEEQEKVILHLMDVVDDYIPTPERENDKPFLMPVEDVFTITGRGTVASGRIDRGMVKVGDEVEIVGLHDDVLKTTVTGLEMFRKTLDLGEAGDNVGALLRGVNREQVVRGQVLAKPGSIQTHKQFKGEVYILSKEEGGRHTPFFSNYRPQFYFHTTDITGVIELPDGVEMVMPGDNVTFTVELIQPAAIEKGTKFTVREGGHTVGAGTVTEIDD</sequence>
<accession>A0ABW1SPW8</accession>
<evidence type="ECO:0000256" key="3">
    <source>
        <dbReference type="ARBA" id="ARBA00022801"/>
    </source>
</evidence>
<keyword evidence="3 8" id="KW-0378">Hydrolase</keyword>
<dbReference type="Gene3D" id="2.40.30.10">
    <property type="entry name" value="Translation factors"/>
    <property type="match status" value="2"/>
</dbReference>
<dbReference type="InterPro" id="IPR000795">
    <property type="entry name" value="T_Tr_GTP-bd_dom"/>
</dbReference>
<dbReference type="InterPro" id="IPR033720">
    <property type="entry name" value="EFTU_2"/>
</dbReference>
<dbReference type="Pfam" id="PF03143">
    <property type="entry name" value="GTP_EFTU_D3"/>
    <property type="match status" value="1"/>
</dbReference>
<dbReference type="InterPro" id="IPR031157">
    <property type="entry name" value="G_TR_CS"/>
</dbReference>
<dbReference type="InterPro" id="IPR027417">
    <property type="entry name" value="P-loop_NTPase"/>
</dbReference>
<dbReference type="InterPro" id="IPR004541">
    <property type="entry name" value="Transl_elong_EFTu/EF1A_bac/org"/>
</dbReference>
<comment type="catalytic activity">
    <reaction evidence="8">
        <text>GTP + H2O = GDP + phosphate + H(+)</text>
        <dbReference type="Rhea" id="RHEA:19669"/>
        <dbReference type="ChEBI" id="CHEBI:15377"/>
        <dbReference type="ChEBI" id="CHEBI:15378"/>
        <dbReference type="ChEBI" id="CHEBI:37565"/>
        <dbReference type="ChEBI" id="CHEBI:43474"/>
        <dbReference type="ChEBI" id="CHEBI:58189"/>
        <dbReference type="EC" id="3.6.5.3"/>
    </reaction>
</comment>
<evidence type="ECO:0000256" key="2">
    <source>
        <dbReference type="ARBA" id="ARBA00022768"/>
    </source>
</evidence>
<dbReference type="NCBIfam" id="TIGR00231">
    <property type="entry name" value="small_GTP"/>
    <property type="match status" value="1"/>
</dbReference>
<dbReference type="PANTHER" id="PTHR43721:SF22">
    <property type="entry name" value="ELONGATION FACTOR TU, MITOCHONDRIAL"/>
    <property type="match status" value="1"/>
</dbReference>
<keyword evidence="5 8" id="KW-0648">Protein biosynthesis</keyword>
<evidence type="ECO:0000313" key="11">
    <source>
        <dbReference type="Proteomes" id="UP001596254"/>
    </source>
</evidence>
<evidence type="ECO:0000256" key="8">
    <source>
        <dbReference type="HAMAP-Rule" id="MF_00118"/>
    </source>
</evidence>
<comment type="subunit">
    <text evidence="8">Monomer.</text>
</comment>
<feature type="binding site" evidence="8">
    <location>
        <begin position="20"/>
        <end position="27"/>
    </location>
    <ligand>
        <name>GTP</name>
        <dbReference type="ChEBI" id="CHEBI:37565"/>
    </ligand>
</feature>
<dbReference type="SUPFAM" id="SSF50465">
    <property type="entry name" value="EF-Tu/eEF-1alpha/eIF2-gamma C-terminal domain"/>
    <property type="match status" value="1"/>
</dbReference>
<dbReference type="PROSITE" id="PS00301">
    <property type="entry name" value="G_TR_1"/>
    <property type="match status" value="1"/>
</dbReference>
<dbReference type="NCBIfam" id="NF000766">
    <property type="entry name" value="PRK00049.1"/>
    <property type="match status" value="1"/>
</dbReference>
<dbReference type="InterPro" id="IPR004161">
    <property type="entry name" value="EFTu-like_2"/>
</dbReference>
<dbReference type="InterPro" id="IPR009000">
    <property type="entry name" value="Transl_B-barrel_sf"/>
</dbReference>
<dbReference type="SUPFAM" id="SSF52540">
    <property type="entry name" value="P-loop containing nucleoside triphosphate hydrolases"/>
    <property type="match status" value="1"/>
</dbReference>
<organism evidence="10 11">
    <name type="scientific">Levilactobacillus tongjiangensis</name>
    <dbReference type="NCBI Taxonomy" id="2486023"/>
    <lineage>
        <taxon>Bacteria</taxon>
        <taxon>Bacillati</taxon>
        <taxon>Bacillota</taxon>
        <taxon>Bacilli</taxon>
        <taxon>Lactobacillales</taxon>
        <taxon>Lactobacillaceae</taxon>
        <taxon>Levilactobacillus</taxon>
    </lineage>
</organism>
<dbReference type="Pfam" id="PF03144">
    <property type="entry name" value="GTP_EFTU_D2"/>
    <property type="match status" value="1"/>
</dbReference>
<keyword evidence="8" id="KW-0963">Cytoplasm</keyword>
<keyword evidence="1 8" id="KW-0547">Nucleotide-binding</keyword>
<dbReference type="InterPro" id="IPR009001">
    <property type="entry name" value="Transl_elong_EF1A/Init_IF2_C"/>
</dbReference>
<evidence type="ECO:0000313" key="10">
    <source>
        <dbReference type="EMBL" id="MFC6206160.1"/>
    </source>
</evidence>
<dbReference type="InterPro" id="IPR041709">
    <property type="entry name" value="EF-Tu_GTP-bd"/>
</dbReference>
<dbReference type="InterPro" id="IPR050055">
    <property type="entry name" value="EF-Tu_GTPase"/>
</dbReference>
<dbReference type="PANTHER" id="PTHR43721">
    <property type="entry name" value="ELONGATION FACTOR TU-RELATED"/>
    <property type="match status" value="1"/>
</dbReference>
<feature type="binding site" evidence="8">
    <location>
        <begin position="137"/>
        <end position="140"/>
    </location>
    <ligand>
        <name>GTP</name>
        <dbReference type="ChEBI" id="CHEBI:37565"/>
    </ligand>
</feature>
<reference evidence="11" key="1">
    <citation type="journal article" date="2019" name="Int. J. Syst. Evol. Microbiol.">
        <title>The Global Catalogue of Microorganisms (GCM) 10K type strain sequencing project: providing services to taxonomists for standard genome sequencing and annotation.</title>
        <authorList>
            <consortium name="The Broad Institute Genomics Platform"/>
            <consortium name="The Broad Institute Genome Sequencing Center for Infectious Disease"/>
            <person name="Wu L."/>
            <person name="Ma J."/>
        </authorList>
    </citation>
    <scope>NUCLEOTIDE SEQUENCE [LARGE SCALE GENOMIC DNA]</scope>
    <source>
        <strain evidence="11">CCM 8905</strain>
    </source>
</reference>
<evidence type="ECO:0000259" key="9">
    <source>
        <dbReference type="PROSITE" id="PS51722"/>
    </source>
</evidence>
<evidence type="ECO:0000256" key="5">
    <source>
        <dbReference type="ARBA" id="ARBA00022917"/>
    </source>
</evidence>
<dbReference type="EMBL" id="JBHSSK010000004">
    <property type="protein sequence ID" value="MFC6206160.1"/>
    <property type="molecule type" value="Genomic_DNA"/>
</dbReference>
<comment type="similarity">
    <text evidence="8">Belongs to the TRAFAC class translation factor GTPase superfamily. Classic translation factor GTPase family. EF-Tu/EF-1A subfamily.</text>
</comment>
<feature type="binding site" evidence="8">
    <location>
        <begin position="82"/>
        <end position="86"/>
    </location>
    <ligand>
        <name>GTP</name>
        <dbReference type="ChEBI" id="CHEBI:37565"/>
    </ligand>
</feature>
<keyword evidence="2 8" id="KW-0251">Elongation factor</keyword>
<evidence type="ECO:0000256" key="6">
    <source>
        <dbReference type="ARBA" id="ARBA00023134"/>
    </source>
</evidence>
<evidence type="ECO:0000256" key="1">
    <source>
        <dbReference type="ARBA" id="ARBA00022741"/>
    </source>
</evidence>
<dbReference type="NCBIfam" id="NF009372">
    <property type="entry name" value="PRK12735.1"/>
    <property type="match status" value="1"/>
</dbReference>
<evidence type="ECO:0000256" key="4">
    <source>
        <dbReference type="ARBA" id="ARBA00022842"/>
    </source>
</evidence>
<dbReference type="Pfam" id="PF00009">
    <property type="entry name" value="GTP_EFTU"/>
    <property type="match status" value="1"/>
</dbReference>